<keyword evidence="1" id="KW-1133">Transmembrane helix</keyword>
<accession>A0A504JDR4</accession>
<feature type="transmembrane region" description="Helical" evidence="1">
    <location>
        <begin position="101"/>
        <end position="123"/>
    </location>
</feature>
<comment type="caution">
    <text evidence="2">The sequence shown here is derived from an EMBL/GenBank/DDBJ whole genome shotgun (WGS) entry which is preliminary data.</text>
</comment>
<evidence type="ECO:0008006" key="4">
    <source>
        <dbReference type="Google" id="ProtNLM"/>
    </source>
</evidence>
<dbReference type="EMBL" id="VFWZ01000005">
    <property type="protein sequence ID" value="TPN84531.1"/>
    <property type="molecule type" value="Genomic_DNA"/>
</dbReference>
<proteinExistence type="predicted"/>
<reference evidence="2 3" key="1">
    <citation type="submission" date="2019-06" db="EMBL/GenBank/DDBJ databases">
        <authorList>
            <person name="Meng X."/>
        </authorList>
    </citation>
    <scope>NUCLEOTIDE SEQUENCE [LARGE SCALE GENOMIC DNA]</scope>
    <source>
        <strain evidence="2 3">M625</strain>
    </source>
</reference>
<dbReference type="AlphaFoldDB" id="A0A504JDR4"/>
<dbReference type="Proteomes" id="UP000315540">
    <property type="component" value="Unassembled WGS sequence"/>
</dbReference>
<dbReference type="RefSeq" id="WP_140594866.1">
    <property type="nucleotide sequence ID" value="NZ_VFWZ01000005.1"/>
</dbReference>
<gene>
    <name evidence="2" type="ORF">FHK87_16495</name>
</gene>
<evidence type="ECO:0000256" key="1">
    <source>
        <dbReference type="SAM" id="Phobius"/>
    </source>
</evidence>
<evidence type="ECO:0000313" key="2">
    <source>
        <dbReference type="EMBL" id="TPN84531.1"/>
    </source>
</evidence>
<keyword evidence="1" id="KW-0472">Membrane</keyword>
<sequence length="320" mass="37975">MFGTEMHLVTFAILVFQIQVLFAQTLFFFSRPRDRSRLRFLILIITYILYNLFSGIYPDEQYSLSLFSQNIIAYIVGIIVAVYFIYYIYKEFDLYPFKYFNVRILFFVLILAFLTLFVIPYYFSGNLSLSRKIFISVPLVVSFAFLYQIVNELIKLYKKASGSLKSKYYKYRIISGYLGLFTLSLMPVIVATGDYQSIEQPVVNFGFMIMMTVYIVDFVYQARQETKILLEINDKSNKTLKNDYSPFEISDKIVINILNKLKKFEDNEEYLKRKITTITLAKKFNTNTKYLSRIVNTYKQKTFTEYINELRINYVLKGYR</sequence>
<feature type="transmembrane region" description="Helical" evidence="1">
    <location>
        <begin position="40"/>
        <end position="59"/>
    </location>
</feature>
<keyword evidence="3" id="KW-1185">Reference proteome</keyword>
<dbReference type="OrthoDB" id="5295174at2"/>
<protein>
    <recommendedName>
        <fullName evidence="4">AraC family transcriptional regulator</fullName>
    </recommendedName>
</protein>
<dbReference type="Gene3D" id="1.10.10.60">
    <property type="entry name" value="Homeodomain-like"/>
    <property type="match status" value="1"/>
</dbReference>
<organism evidence="2 3">
    <name type="scientific">Aquimarina algicola</name>
    <dbReference type="NCBI Taxonomy" id="2589995"/>
    <lineage>
        <taxon>Bacteria</taxon>
        <taxon>Pseudomonadati</taxon>
        <taxon>Bacteroidota</taxon>
        <taxon>Flavobacteriia</taxon>
        <taxon>Flavobacteriales</taxon>
        <taxon>Flavobacteriaceae</taxon>
        <taxon>Aquimarina</taxon>
    </lineage>
</organism>
<keyword evidence="1" id="KW-0812">Transmembrane</keyword>
<feature type="transmembrane region" description="Helical" evidence="1">
    <location>
        <begin position="71"/>
        <end position="89"/>
    </location>
</feature>
<feature type="transmembrane region" description="Helical" evidence="1">
    <location>
        <begin position="202"/>
        <end position="220"/>
    </location>
</feature>
<feature type="transmembrane region" description="Helical" evidence="1">
    <location>
        <begin position="129"/>
        <end position="150"/>
    </location>
</feature>
<name>A0A504JDR4_9FLAO</name>
<feature type="transmembrane region" description="Helical" evidence="1">
    <location>
        <begin position="6"/>
        <end position="28"/>
    </location>
</feature>
<evidence type="ECO:0000313" key="3">
    <source>
        <dbReference type="Proteomes" id="UP000315540"/>
    </source>
</evidence>
<feature type="transmembrane region" description="Helical" evidence="1">
    <location>
        <begin position="171"/>
        <end position="190"/>
    </location>
</feature>